<dbReference type="PANTHER" id="PTHR42850">
    <property type="entry name" value="METALLOPHOSPHOESTERASE"/>
    <property type="match status" value="1"/>
</dbReference>
<gene>
    <name evidence="2" type="ORF">NE579_07685</name>
</gene>
<organism evidence="2 3">
    <name type="scientific">Intestinimonas massiliensis</name>
    <name type="common">ex Afouda et al. 2020</name>
    <dbReference type="NCBI Taxonomy" id="1673721"/>
    <lineage>
        <taxon>Bacteria</taxon>
        <taxon>Bacillati</taxon>
        <taxon>Bacillota</taxon>
        <taxon>Clostridia</taxon>
        <taxon>Eubacteriales</taxon>
        <taxon>Intestinimonas</taxon>
    </lineage>
</organism>
<feature type="domain" description="Calcineurin-like phosphoesterase" evidence="1">
    <location>
        <begin position="8"/>
        <end position="162"/>
    </location>
</feature>
<dbReference type="Proteomes" id="UP001204562">
    <property type="component" value="Unassembled WGS sequence"/>
</dbReference>
<dbReference type="RefSeq" id="WP_256303833.1">
    <property type="nucleotide sequence ID" value="NZ_JANFYS010000013.1"/>
</dbReference>
<dbReference type="Gene3D" id="3.60.21.10">
    <property type="match status" value="1"/>
</dbReference>
<dbReference type="InterPro" id="IPR029052">
    <property type="entry name" value="Metallo-depent_PP-like"/>
</dbReference>
<evidence type="ECO:0000259" key="1">
    <source>
        <dbReference type="Pfam" id="PF00149"/>
    </source>
</evidence>
<proteinExistence type="predicted"/>
<dbReference type="GO" id="GO:0008803">
    <property type="term" value="F:bis(5'-nucleosyl)-tetraphosphatase (symmetrical) activity"/>
    <property type="evidence" value="ECO:0007669"/>
    <property type="project" value="TreeGrafter"/>
</dbReference>
<dbReference type="PANTHER" id="PTHR42850:SF4">
    <property type="entry name" value="ZINC-DEPENDENT ENDOPOLYPHOSPHATASE"/>
    <property type="match status" value="1"/>
</dbReference>
<dbReference type="InterPro" id="IPR050126">
    <property type="entry name" value="Ap4A_hydrolase"/>
</dbReference>
<protein>
    <submittedName>
        <fullName evidence="2">Metallophosphoesterase</fullName>
    </submittedName>
</protein>
<dbReference type="GO" id="GO:0110154">
    <property type="term" value="P:RNA decapping"/>
    <property type="evidence" value="ECO:0007669"/>
    <property type="project" value="TreeGrafter"/>
</dbReference>
<dbReference type="EMBL" id="JANFYS010000013">
    <property type="protein sequence ID" value="MCQ4770343.1"/>
    <property type="molecule type" value="Genomic_DNA"/>
</dbReference>
<name>A0AAW5JKG5_9FIRM</name>
<dbReference type="SUPFAM" id="SSF56300">
    <property type="entry name" value="Metallo-dependent phosphatases"/>
    <property type="match status" value="1"/>
</dbReference>
<evidence type="ECO:0000313" key="2">
    <source>
        <dbReference type="EMBL" id="MCQ4770343.1"/>
    </source>
</evidence>
<dbReference type="GO" id="GO:0005737">
    <property type="term" value="C:cytoplasm"/>
    <property type="evidence" value="ECO:0007669"/>
    <property type="project" value="TreeGrafter"/>
</dbReference>
<dbReference type="InterPro" id="IPR004843">
    <property type="entry name" value="Calcineurin-like_PHP"/>
</dbReference>
<sequence>MEQINLQPEDTLYVLGDVIDRYPDGIRILRLFMSMPNVKMLLGNHEYMMLNVLDRLDKNNPEYPHALRLWYRNGGNITHEYIKHIRKSVRKEIFDYLHSLPLNIDIEVNGQPYILAHGGAIAEYHNYMYRYDNQEEYAVWNRIQYNEPDADGKIIIFGHMPTMEYQRNNPLEIWRSPSGGKIGIDCGCGFPHPLSQGRHPAYGRLACLRLDDMKVFYSEEEIPEEVEEIVW</sequence>
<comment type="caution">
    <text evidence="2">The sequence shown here is derived from an EMBL/GenBank/DDBJ whole genome shotgun (WGS) entry which is preliminary data.</text>
</comment>
<dbReference type="AlphaFoldDB" id="A0AAW5JKG5"/>
<dbReference type="Pfam" id="PF00149">
    <property type="entry name" value="Metallophos"/>
    <property type="match status" value="1"/>
</dbReference>
<dbReference type="GO" id="GO:0016791">
    <property type="term" value="F:phosphatase activity"/>
    <property type="evidence" value="ECO:0007669"/>
    <property type="project" value="TreeGrafter"/>
</dbReference>
<reference evidence="2" key="1">
    <citation type="submission" date="2022-06" db="EMBL/GenBank/DDBJ databases">
        <title>Isolation of gut microbiota from human fecal samples.</title>
        <authorList>
            <person name="Pamer E.G."/>
            <person name="Barat B."/>
            <person name="Waligurski E."/>
            <person name="Medina S."/>
            <person name="Paddock L."/>
            <person name="Mostad J."/>
        </authorList>
    </citation>
    <scope>NUCLEOTIDE SEQUENCE</scope>
    <source>
        <strain evidence="2">DFI.9.91</strain>
    </source>
</reference>
<evidence type="ECO:0000313" key="3">
    <source>
        <dbReference type="Proteomes" id="UP001204562"/>
    </source>
</evidence>
<accession>A0AAW5JKG5</accession>